<evidence type="ECO:0000256" key="1">
    <source>
        <dbReference type="SAM" id="SignalP"/>
    </source>
</evidence>
<sequence>MNRTLLILIWLLATGLHTALAQHMPGVAMGNYAGTQALYHNPAFVADSRYAFYINGIGSQTYIANSHIKYNAPYSFLSLLTNNVPDQYRNEKGAIILPRADLEQRLNGRLKHLNLGAEARLPSVMFSLRDGKIGIGLSSRVRAILNTTETTESLAQALRSRGKAPEIQSIIFENQATTLHLNGVGELALTLGGVVMDNEADFLKVGFTVKRVLGLYNAHVVADNSSFGVFPDENYNNLREIIEVPVLNAQYGYTSEGAFQNFTPNPAWLLGNAPAGSGWGFDVGMVYEYRPNVHKYSYTEKGQRKRDGSKNKYLYRMAVSLTDVGRINYKNPNYVNVQQVNVINRSFRYERFQNLQGTDGFFNAVDQSLGVTSATRTTSFRSVLPTTFQASLDYMVKPNVYINTLWVQNLRGAGAFGMKGESILSVTPRYEHRWYELSVPVSIMNQYGSFGIGLAGRAGPLWIGTDHLAGLLNIGKPKMVNLYAGLSMGLYRRPPSSPNPCYLEDREPFFRRIFRRR</sequence>
<feature type="signal peptide" evidence="1">
    <location>
        <begin position="1"/>
        <end position="21"/>
    </location>
</feature>
<evidence type="ECO:0000313" key="4">
    <source>
        <dbReference type="Proteomes" id="UP000295706"/>
    </source>
</evidence>
<feature type="chain" id="PRO_5020657881" description="DUF5723 domain-containing protein" evidence="1">
    <location>
        <begin position="22"/>
        <end position="517"/>
    </location>
</feature>
<name>A0A4R4KN44_9BACT</name>
<dbReference type="AlphaFoldDB" id="A0A4R4KN44"/>
<proteinExistence type="predicted"/>
<accession>A0A4R4KN44</accession>
<reference evidence="3 4" key="1">
    <citation type="submission" date="2019-02" db="EMBL/GenBank/DDBJ databases">
        <title>Arundinibacter roseus gen. nov., sp. nov., a new member of the family Cytophagaceae.</title>
        <authorList>
            <person name="Szuroczki S."/>
            <person name="Khayer B."/>
            <person name="Sproer C."/>
            <person name="Toumi M."/>
            <person name="Szabo A."/>
            <person name="Felfoldi T."/>
            <person name="Schumann P."/>
            <person name="Toth E."/>
        </authorList>
    </citation>
    <scope>NUCLEOTIDE SEQUENCE [LARGE SCALE GENOMIC DNA]</scope>
    <source>
        <strain evidence="3 4">DMA-k-7a</strain>
    </source>
</reference>
<dbReference type="RefSeq" id="WP_132114818.1">
    <property type="nucleotide sequence ID" value="NZ_SMJU01000002.1"/>
</dbReference>
<evidence type="ECO:0000259" key="2">
    <source>
        <dbReference type="Pfam" id="PF18990"/>
    </source>
</evidence>
<dbReference type="InterPro" id="IPR043781">
    <property type="entry name" value="DUF5723"/>
</dbReference>
<keyword evidence="1" id="KW-0732">Signal</keyword>
<organism evidence="3 4">
    <name type="scientific">Arundinibacter roseus</name>
    <dbReference type="NCBI Taxonomy" id="2070510"/>
    <lineage>
        <taxon>Bacteria</taxon>
        <taxon>Pseudomonadati</taxon>
        <taxon>Bacteroidota</taxon>
        <taxon>Cytophagia</taxon>
        <taxon>Cytophagales</taxon>
        <taxon>Spirosomataceae</taxon>
        <taxon>Arundinibacter</taxon>
    </lineage>
</organism>
<gene>
    <name evidence="3" type="ORF">EZE20_04240</name>
</gene>
<dbReference type="OrthoDB" id="9805336at2"/>
<dbReference type="EMBL" id="SMJU01000002">
    <property type="protein sequence ID" value="TDB68139.1"/>
    <property type="molecule type" value="Genomic_DNA"/>
</dbReference>
<keyword evidence="4" id="KW-1185">Reference proteome</keyword>
<dbReference type="Pfam" id="PF18990">
    <property type="entry name" value="DUF5723"/>
    <property type="match status" value="1"/>
</dbReference>
<protein>
    <recommendedName>
        <fullName evidence="2">DUF5723 domain-containing protein</fullName>
    </recommendedName>
</protein>
<comment type="caution">
    <text evidence="3">The sequence shown here is derived from an EMBL/GenBank/DDBJ whole genome shotgun (WGS) entry which is preliminary data.</text>
</comment>
<evidence type="ECO:0000313" key="3">
    <source>
        <dbReference type="EMBL" id="TDB68139.1"/>
    </source>
</evidence>
<dbReference type="Proteomes" id="UP000295706">
    <property type="component" value="Unassembled WGS sequence"/>
</dbReference>
<feature type="domain" description="DUF5723" evidence="2">
    <location>
        <begin position="42"/>
        <end position="466"/>
    </location>
</feature>